<keyword evidence="8" id="KW-0547">Nucleotide-binding</keyword>
<comment type="subcellular location">
    <subcellularLocation>
        <location evidence="1">Cytoplasm</location>
    </subcellularLocation>
</comment>
<gene>
    <name evidence="13" type="ORF">ABR63_03675</name>
</gene>
<dbReference type="GO" id="GO:0005524">
    <property type="term" value="F:ATP binding"/>
    <property type="evidence" value="ECO:0007669"/>
    <property type="project" value="UniProtKB-KW"/>
</dbReference>
<dbReference type="Proteomes" id="UP000050874">
    <property type="component" value="Unassembled WGS sequence"/>
</dbReference>
<feature type="domain" description="YrdC-like" evidence="12">
    <location>
        <begin position="4"/>
        <end position="185"/>
    </location>
</feature>
<name>A0A0R2PW44_9GAMM</name>
<dbReference type="PROSITE" id="PS51163">
    <property type="entry name" value="YRDC"/>
    <property type="match status" value="1"/>
</dbReference>
<protein>
    <recommendedName>
        <fullName evidence="10">L-threonylcarbamoyladenylate synthase</fullName>
        <ecNumber evidence="3">2.7.7.87</ecNumber>
    </recommendedName>
    <alternativeName>
        <fullName evidence="10">L-threonylcarbamoyladenylate synthase</fullName>
    </alternativeName>
</protein>
<reference evidence="14" key="1">
    <citation type="submission" date="2015-10" db="EMBL/GenBank/DDBJ databases">
        <title>Metagenome-Assembled Genomes uncover a global brackish microbiome.</title>
        <authorList>
            <person name="Hugerth L.W."/>
            <person name="Larsson J."/>
            <person name="Alneberg J."/>
            <person name="Lindh M.V."/>
            <person name="Legrand C."/>
            <person name="Pinhassi J."/>
            <person name="Andersson A."/>
        </authorList>
    </citation>
    <scope>NUCLEOTIDE SEQUENCE [LARGE SCALE GENOMIC DNA]</scope>
</reference>
<comment type="catalytic activity">
    <reaction evidence="11">
        <text>L-threonine + hydrogencarbonate + ATP = L-threonylcarbamoyladenylate + diphosphate + H2O</text>
        <dbReference type="Rhea" id="RHEA:36407"/>
        <dbReference type="ChEBI" id="CHEBI:15377"/>
        <dbReference type="ChEBI" id="CHEBI:17544"/>
        <dbReference type="ChEBI" id="CHEBI:30616"/>
        <dbReference type="ChEBI" id="CHEBI:33019"/>
        <dbReference type="ChEBI" id="CHEBI:57926"/>
        <dbReference type="ChEBI" id="CHEBI:73682"/>
        <dbReference type="EC" id="2.7.7.87"/>
    </reaction>
</comment>
<dbReference type="Gene3D" id="3.90.870.10">
    <property type="entry name" value="DHBP synthase"/>
    <property type="match status" value="1"/>
</dbReference>
<dbReference type="SUPFAM" id="SSF55821">
    <property type="entry name" value="YrdC/RibB"/>
    <property type="match status" value="1"/>
</dbReference>
<keyword evidence="9" id="KW-0067">ATP-binding</keyword>
<evidence type="ECO:0000256" key="2">
    <source>
        <dbReference type="ARBA" id="ARBA00007663"/>
    </source>
</evidence>
<evidence type="ECO:0000256" key="1">
    <source>
        <dbReference type="ARBA" id="ARBA00004496"/>
    </source>
</evidence>
<dbReference type="GO" id="GO:0008033">
    <property type="term" value="P:tRNA processing"/>
    <property type="evidence" value="ECO:0007669"/>
    <property type="project" value="UniProtKB-KW"/>
</dbReference>
<keyword evidence="4" id="KW-0963">Cytoplasm</keyword>
<keyword evidence="5" id="KW-0808">Transferase</keyword>
<evidence type="ECO:0000256" key="9">
    <source>
        <dbReference type="ARBA" id="ARBA00022840"/>
    </source>
</evidence>
<dbReference type="InterPro" id="IPR017945">
    <property type="entry name" value="DHBP_synth_RibB-like_a/b_dom"/>
</dbReference>
<dbReference type="GO" id="GO:0061710">
    <property type="term" value="F:L-threonylcarbamoyladenylate synthase"/>
    <property type="evidence" value="ECO:0007669"/>
    <property type="project" value="UniProtKB-EC"/>
</dbReference>
<evidence type="ECO:0000256" key="7">
    <source>
        <dbReference type="ARBA" id="ARBA00022695"/>
    </source>
</evidence>
<evidence type="ECO:0000256" key="6">
    <source>
        <dbReference type="ARBA" id="ARBA00022694"/>
    </source>
</evidence>
<dbReference type="EMBL" id="LIAV01000142">
    <property type="protein sequence ID" value="KRO40291.1"/>
    <property type="molecule type" value="Genomic_DNA"/>
</dbReference>
<evidence type="ECO:0000313" key="14">
    <source>
        <dbReference type="Proteomes" id="UP000050874"/>
    </source>
</evidence>
<dbReference type="PANTHER" id="PTHR17490">
    <property type="entry name" value="SUA5"/>
    <property type="match status" value="1"/>
</dbReference>
<dbReference type="Pfam" id="PF01300">
    <property type="entry name" value="Sua5_yciO_yrdC"/>
    <property type="match status" value="1"/>
</dbReference>
<evidence type="ECO:0000256" key="4">
    <source>
        <dbReference type="ARBA" id="ARBA00022490"/>
    </source>
</evidence>
<dbReference type="GO" id="GO:0000049">
    <property type="term" value="F:tRNA binding"/>
    <property type="evidence" value="ECO:0007669"/>
    <property type="project" value="TreeGrafter"/>
</dbReference>
<evidence type="ECO:0000256" key="3">
    <source>
        <dbReference type="ARBA" id="ARBA00012584"/>
    </source>
</evidence>
<keyword evidence="7" id="KW-0548">Nucleotidyltransferase</keyword>
<dbReference type="EC" id="2.7.7.87" evidence="3"/>
<organism evidence="13 14">
    <name type="scientific">SAR86 cluster bacterium BACL1 MAG-120920-bin57</name>
    <dbReference type="NCBI Taxonomy" id="1655571"/>
    <lineage>
        <taxon>Bacteria</taxon>
        <taxon>Pseudomonadati</taxon>
        <taxon>Pseudomonadota</taxon>
        <taxon>Gammaproteobacteria</taxon>
        <taxon>SAR86 cluster</taxon>
    </lineage>
</organism>
<evidence type="ECO:0000313" key="13">
    <source>
        <dbReference type="EMBL" id="KRO40291.1"/>
    </source>
</evidence>
<keyword evidence="6" id="KW-0819">tRNA processing</keyword>
<dbReference type="InterPro" id="IPR006070">
    <property type="entry name" value="Sua5-like_dom"/>
</dbReference>
<dbReference type="PANTHER" id="PTHR17490:SF16">
    <property type="entry name" value="THREONYLCARBAMOYL-AMP SYNTHASE"/>
    <property type="match status" value="1"/>
</dbReference>
<sequence>MKKFIAPEDASNWLKDGKILIHPTEGIWGIGCDAFNKTAVSKIVKLKKRSHSKSFILLARSADQAINYFDGISSQQADYLNKVWPGHLTAVMIAKDSIPNHLKALDKTIAVRVSDHLHIMSLLDFFGGPMVSTSANISNRQTPIDIEEIMKIFSDNDVAVYAHENGEAIKPSTIIDIRTMEFIRE</sequence>
<dbReference type="NCBIfam" id="TIGR00057">
    <property type="entry name" value="L-threonylcarbamoyladenylate synthase"/>
    <property type="match status" value="1"/>
</dbReference>
<dbReference type="AlphaFoldDB" id="A0A0R2PW44"/>
<evidence type="ECO:0000256" key="8">
    <source>
        <dbReference type="ARBA" id="ARBA00022741"/>
    </source>
</evidence>
<dbReference type="GO" id="GO:0005737">
    <property type="term" value="C:cytoplasm"/>
    <property type="evidence" value="ECO:0007669"/>
    <property type="project" value="UniProtKB-SubCell"/>
</dbReference>
<evidence type="ECO:0000259" key="12">
    <source>
        <dbReference type="PROSITE" id="PS51163"/>
    </source>
</evidence>
<proteinExistence type="inferred from homology"/>
<evidence type="ECO:0000256" key="11">
    <source>
        <dbReference type="ARBA" id="ARBA00048366"/>
    </source>
</evidence>
<accession>A0A0R2PW44</accession>
<evidence type="ECO:0000256" key="10">
    <source>
        <dbReference type="ARBA" id="ARBA00029774"/>
    </source>
</evidence>
<evidence type="ECO:0000256" key="5">
    <source>
        <dbReference type="ARBA" id="ARBA00022679"/>
    </source>
</evidence>
<dbReference type="GO" id="GO:0006450">
    <property type="term" value="P:regulation of translational fidelity"/>
    <property type="evidence" value="ECO:0007669"/>
    <property type="project" value="TreeGrafter"/>
</dbReference>
<comment type="similarity">
    <text evidence="2">Belongs to the SUA5 family.</text>
</comment>
<dbReference type="GO" id="GO:0003725">
    <property type="term" value="F:double-stranded RNA binding"/>
    <property type="evidence" value="ECO:0007669"/>
    <property type="project" value="InterPro"/>
</dbReference>
<dbReference type="InterPro" id="IPR050156">
    <property type="entry name" value="TC-AMP_synthase_SUA5"/>
</dbReference>
<comment type="caution">
    <text evidence="13">The sequence shown here is derived from an EMBL/GenBank/DDBJ whole genome shotgun (WGS) entry which is preliminary data.</text>
</comment>